<accession>A0AAV5HU19</accession>
<keyword evidence="2" id="KW-1185">Reference proteome</keyword>
<comment type="caution">
    <text evidence="1">The sequence shown here is derived from an EMBL/GenBank/DDBJ whole genome shotgun (WGS) entry which is preliminary data.</text>
</comment>
<proteinExistence type="predicted"/>
<sequence>MGIFRLVNSTLVMPNRSRSLPSWFSVKESKDLESKGNNCLLFSTRASYGFFVAFGGVETVVQPDDGSIN</sequence>
<name>A0AAV5HU19_9ROSI</name>
<organism evidence="1 2">
    <name type="scientific">Rubroshorea leprosula</name>
    <dbReference type="NCBI Taxonomy" id="152421"/>
    <lineage>
        <taxon>Eukaryota</taxon>
        <taxon>Viridiplantae</taxon>
        <taxon>Streptophyta</taxon>
        <taxon>Embryophyta</taxon>
        <taxon>Tracheophyta</taxon>
        <taxon>Spermatophyta</taxon>
        <taxon>Magnoliopsida</taxon>
        <taxon>eudicotyledons</taxon>
        <taxon>Gunneridae</taxon>
        <taxon>Pentapetalae</taxon>
        <taxon>rosids</taxon>
        <taxon>malvids</taxon>
        <taxon>Malvales</taxon>
        <taxon>Dipterocarpaceae</taxon>
        <taxon>Rubroshorea</taxon>
    </lineage>
</organism>
<evidence type="ECO:0000313" key="1">
    <source>
        <dbReference type="EMBL" id="GKU89024.1"/>
    </source>
</evidence>
<dbReference type="AlphaFoldDB" id="A0AAV5HU19"/>
<dbReference type="Proteomes" id="UP001054252">
    <property type="component" value="Unassembled WGS sequence"/>
</dbReference>
<gene>
    <name evidence="1" type="ORF">SLEP1_g3219</name>
</gene>
<reference evidence="1 2" key="1">
    <citation type="journal article" date="2021" name="Commun. Biol.">
        <title>The genome of Shorea leprosula (Dipterocarpaceae) highlights the ecological relevance of drought in aseasonal tropical rainforests.</title>
        <authorList>
            <person name="Ng K.K.S."/>
            <person name="Kobayashi M.J."/>
            <person name="Fawcett J.A."/>
            <person name="Hatakeyama M."/>
            <person name="Paape T."/>
            <person name="Ng C.H."/>
            <person name="Ang C.C."/>
            <person name="Tnah L.H."/>
            <person name="Lee C.T."/>
            <person name="Nishiyama T."/>
            <person name="Sese J."/>
            <person name="O'Brien M.J."/>
            <person name="Copetti D."/>
            <person name="Mohd Noor M.I."/>
            <person name="Ong R.C."/>
            <person name="Putra M."/>
            <person name="Sireger I.Z."/>
            <person name="Indrioko S."/>
            <person name="Kosugi Y."/>
            <person name="Izuno A."/>
            <person name="Isagi Y."/>
            <person name="Lee S.L."/>
            <person name="Shimizu K.K."/>
        </authorList>
    </citation>
    <scope>NUCLEOTIDE SEQUENCE [LARGE SCALE GENOMIC DNA]</scope>
    <source>
        <strain evidence="1">214</strain>
    </source>
</reference>
<protein>
    <submittedName>
        <fullName evidence="1">Uncharacterized protein</fullName>
    </submittedName>
</protein>
<evidence type="ECO:0000313" key="2">
    <source>
        <dbReference type="Proteomes" id="UP001054252"/>
    </source>
</evidence>
<dbReference type="EMBL" id="BPVZ01000003">
    <property type="protein sequence ID" value="GKU89024.1"/>
    <property type="molecule type" value="Genomic_DNA"/>
</dbReference>